<name>A0AAV2DBC1_9ROSI</name>
<sequence>MKAGTRANRPPPPPRGRILHQSPGDAGSSSDSPGFLQNQLWISGGVSPATGSYNPAYPATPSIQVTEETIGHVLRGPPGFTLHPFLARFSSRGLLWSTSLNGYKPHICVKICRCMEPFRCTLLTRIFRLLHPQVREISTDPL</sequence>
<keyword evidence="3" id="KW-1185">Reference proteome</keyword>
<feature type="region of interest" description="Disordered" evidence="1">
    <location>
        <begin position="1"/>
        <end position="38"/>
    </location>
</feature>
<accession>A0AAV2DBC1</accession>
<reference evidence="2 3" key="1">
    <citation type="submission" date="2024-04" db="EMBL/GenBank/DDBJ databases">
        <authorList>
            <person name="Fracassetti M."/>
        </authorList>
    </citation>
    <scope>NUCLEOTIDE SEQUENCE [LARGE SCALE GENOMIC DNA]</scope>
</reference>
<dbReference type="AlphaFoldDB" id="A0AAV2DBC1"/>
<dbReference type="EMBL" id="OZ034815">
    <property type="protein sequence ID" value="CAL1370976.1"/>
    <property type="molecule type" value="Genomic_DNA"/>
</dbReference>
<feature type="compositionally biased region" description="Low complexity" evidence="1">
    <location>
        <begin position="22"/>
        <end position="34"/>
    </location>
</feature>
<proteinExistence type="predicted"/>
<evidence type="ECO:0000256" key="1">
    <source>
        <dbReference type="SAM" id="MobiDB-lite"/>
    </source>
</evidence>
<gene>
    <name evidence="2" type="ORF">LTRI10_LOCUS13066</name>
</gene>
<protein>
    <submittedName>
        <fullName evidence="2">Uncharacterized protein</fullName>
    </submittedName>
</protein>
<dbReference type="Proteomes" id="UP001497516">
    <property type="component" value="Chromosome 2"/>
</dbReference>
<organism evidence="2 3">
    <name type="scientific">Linum trigynum</name>
    <dbReference type="NCBI Taxonomy" id="586398"/>
    <lineage>
        <taxon>Eukaryota</taxon>
        <taxon>Viridiplantae</taxon>
        <taxon>Streptophyta</taxon>
        <taxon>Embryophyta</taxon>
        <taxon>Tracheophyta</taxon>
        <taxon>Spermatophyta</taxon>
        <taxon>Magnoliopsida</taxon>
        <taxon>eudicotyledons</taxon>
        <taxon>Gunneridae</taxon>
        <taxon>Pentapetalae</taxon>
        <taxon>rosids</taxon>
        <taxon>fabids</taxon>
        <taxon>Malpighiales</taxon>
        <taxon>Linaceae</taxon>
        <taxon>Linum</taxon>
    </lineage>
</organism>
<evidence type="ECO:0000313" key="3">
    <source>
        <dbReference type="Proteomes" id="UP001497516"/>
    </source>
</evidence>
<evidence type="ECO:0000313" key="2">
    <source>
        <dbReference type="EMBL" id="CAL1370976.1"/>
    </source>
</evidence>